<reference evidence="2 3" key="1">
    <citation type="submission" date="2015-10" db="EMBL/GenBank/DDBJ databases">
        <title>Genome sequencing of Penicillium freii.</title>
        <authorList>
            <person name="Nguyen H.D."/>
            <person name="Visagie C.M."/>
            <person name="Seifert K.A."/>
        </authorList>
    </citation>
    <scope>NUCLEOTIDE SEQUENCE [LARGE SCALE GENOMIC DNA]</scope>
    <source>
        <strain evidence="2 3">DAOM 242723</strain>
    </source>
</reference>
<keyword evidence="1" id="KW-0472">Membrane</keyword>
<proteinExistence type="predicted"/>
<dbReference type="AlphaFoldDB" id="A0A101M7F8"/>
<evidence type="ECO:0000313" key="3">
    <source>
        <dbReference type="Proteomes" id="UP000055045"/>
    </source>
</evidence>
<keyword evidence="1" id="KW-1133">Transmembrane helix</keyword>
<feature type="transmembrane region" description="Helical" evidence="1">
    <location>
        <begin position="35"/>
        <end position="56"/>
    </location>
</feature>
<dbReference type="Proteomes" id="UP000055045">
    <property type="component" value="Unassembled WGS sequence"/>
</dbReference>
<evidence type="ECO:0000256" key="1">
    <source>
        <dbReference type="SAM" id="Phobius"/>
    </source>
</evidence>
<sequence length="111" mass="12735">MYLYMAWVIRPLVFWCGILLHVLNISTLLPQTNGITWASFCFLPCFYISKTVLLYLKRVASLVSLGEAAYLARLFCLNRDHLPTSLGSSPALYRTPYAYDDDDDDEFINPM</sequence>
<keyword evidence="1" id="KW-0812">Transmembrane</keyword>
<organism evidence="2 3">
    <name type="scientific">Penicillium freii</name>
    <dbReference type="NCBI Taxonomy" id="48697"/>
    <lineage>
        <taxon>Eukaryota</taxon>
        <taxon>Fungi</taxon>
        <taxon>Dikarya</taxon>
        <taxon>Ascomycota</taxon>
        <taxon>Pezizomycotina</taxon>
        <taxon>Eurotiomycetes</taxon>
        <taxon>Eurotiomycetidae</taxon>
        <taxon>Eurotiales</taxon>
        <taxon>Aspergillaceae</taxon>
        <taxon>Penicillium</taxon>
    </lineage>
</organism>
<keyword evidence="3" id="KW-1185">Reference proteome</keyword>
<accession>A0A101M7F8</accession>
<evidence type="ECO:0000313" key="2">
    <source>
        <dbReference type="EMBL" id="KUM55379.1"/>
    </source>
</evidence>
<gene>
    <name evidence="2" type="ORF">ACN42_g11912</name>
</gene>
<comment type="caution">
    <text evidence="2">The sequence shown here is derived from an EMBL/GenBank/DDBJ whole genome shotgun (WGS) entry which is preliminary data.</text>
</comment>
<name>A0A101M7F8_PENFR</name>
<protein>
    <submittedName>
        <fullName evidence="2">Uncharacterized protein</fullName>
    </submittedName>
</protein>
<feature type="transmembrane region" description="Helical" evidence="1">
    <location>
        <begin position="12"/>
        <end position="29"/>
    </location>
</feature>
<dbReference type="EMBL" id="LLXE01001199">
    <property type="protein sequence ID" value="KUM55379.1"/>
    <property type="molecule type" value="Genomic_DNA"/>
</dbReference>